<evidence type="ECO:0000313" key="1">
    <source>
        <dbReference type="EMBL" id="KAK4600527.1"/>
    </source>
</evidence>
<organism evidence="1 2">
    <name type="scientific">Quercus rubra</name>
    <name type="common">Northern red oak</name>
    <name type="synonym">Quercus borealis</name>
    <dbReference type="NCBI Taxonomy" id="3512"/>
    <lineage>
        <taxon>Eukaryota</taxon>
        <taxon>Viridiplantae</taxon>
        <taxon>Streptophyta</taxon>
        <taxon>Embryophyta</taxon>
        <taxon>Tracheophyta</taxon>
        <taxon>Spermatophyta</taxon>
        <taxon>Magnoliopsida</taxon>
        <taxon>eudicotyledons</taxon>
        <taxon>Gunneridae</taxon>
        <taxon>Pentapetalae</taxon>
        <taxon>rosids</taxon>
        <taxon>fabids</taxon>
        <taxon>Fagales</taxon>
        <taxon>Fagaceae</taxon>
        <taxon>Quercus</taxon>
    </lineage>
</organism>
<gene>
    <name evidence="1" type="ORF">RGQ29_010251</name>
</gene>
<protein>
    <submittedName>
        <fullName evidence="1">Uncharacterized protein</fullName>
    </submittedName>
</protein>
<name>A0AAN7FXR9_QUERU</name>
<dbReference type="EMBL" id="JAXUIC010000002">
    <property type="protein sequence ID" value="KAK4600527.1"/>
    <property type="molecule type" value="Genomic_DNA"/>
</dbReference>
<accession>A0AAN7FXR9</accession>
<dbReference type="AlphaFoldDB" id="A0AAN7FXR9"/>
<sequence>MMDPPNSILSNHPWMTIESLMEAKESKIESDGDSHFVCWNWSSVGYNLLLLEKVLIT</sequence>
<evidence type="ECO:0000313" key="2">
    <source>
        <dbReference type="Proteomes" id="UP001324115"/>
    </source>
</evidence>
<dbReference type="Proteomes" id="UP001324115">
    <property type="component" value="Unassembled WGS sequence"/>
</dbReference>
<reference evidence="1 2" key="1">
    <citation type="journal article" date="2023" name="G3 (Bethesda)">
        <title>A haplotype-resolved chromosome-scale genome for Quercus rubra L. provides insights into the genetics of adaptive traits for red oak species.</title>
        <authorList>
            <person name="Kapoor B."/>
            <person name="Jenkins J."/>
            <person name="Schmutz J."/>
            <person name="Zhebentyayeva T."/>
            <person name="Kuelheim C."/>
            <person name="Coggeshall M."/>
            <person name="Heim C."/>
            <person name="Lasky J.R."/>
            <person name="Leites L."/>
            <person name="Islam-Faridi N."/>
            <person name="Romero-Severson J."/>
            <person name="DeLeo V.L."/>
            <person name="Lucas S.M."/>
            <person name="Lazic D."/>
            <person name="Gailing O."/>
            <person name="Carlson J."/>
            <person name="Staton M."/>
        </authorList>
    </citation>
    <scope>NUCLEOTIDE SEQUENCE [LARGE SCALE GENOMIC DNA]</scope>
    <source>
        <strain evidence="1">Pseudo-F2</strain>
    </source>
</reference>
<proteinExistence type="predicted"/>
<keyword evidence="2" id="KW-1185">Reference proteome</keyword>
<comment type="caution">
    <text evidence="1">The sequence shown here is derived from an EMBL/GenBank/DDBJ whole genome shotgun (WGS) entry which is preliminary data.</text>
</comment>